<accession>A0ACC3YSP1</accession>
<dbReference type="EMBL" id="VUJX02000006">
    <property type="protein sequence ID" value="KAL0934955.1"/>
    <property type="molecule type" value="Genomic_DNA"/>
</dbReference>
<gene>
    <name evidence="1" type="ORF">CTRU02_209546</name>
</gene>
<evidence type="ECO:0000313" key="1">
    <source>
        <dbReference type="EMBL" id="KAL0934955.1"/>
    </source>
</evidence>
<sequence>MERLVEKLQAPRRSVQAREEANKHASVCSDSACSSSAAEPAQPSSTEVVPCPLPLASGSPSSVNSYYPGASEGAVGAAGQHIILFSTSASIRILLIPRAGSSSLFSAEGIAKIDALIGDTRYSEAVRILLDQVASVAPTKSLGCTSAKSYPFPPNDIIISCINQFFRVFNFGIRLFEEAKVRAAVQAYMLGQPCDEAGWQMALNVILAHELRQREWNTDNQQHTYYLNNALAMVPNIILQPPNPMAIGSLLSLVYYFMFTAKNHVAISLLALATQLILLAGYHNLSCPTDGQGELADVLHRRRIFWHAYVLDHDLMLRIGKPPLINDVFLQELPDELPADGYAVYYYPGNVKLSYFHQQVRLSHIRGRIYDKLYLQSREKMTGVTLENTMAQLDAELYCWWQDIPEMTRPNPDENLSDVDEARFMSLSVLNFMYFQSIVAVHSAAFRLPLLGNDKDVSPSIALCVNAARAGISLLRYQRPRHPFTIYFLYQVAWTVDILFVNIIENRTSVTAIDDLELIEMVVRFFESHDPSHKNVASYHIILTLYEVASSVVLQTTSKPLGQRLPTTATTVSSSLYTNTVDNGNLAMESVLPPSLLPPEDPTQGRGNISIAPHDWFSTGFLQMTDWEFPASL</sequence>
<protein>
    <submittedName>
        <fullName evidence="1">Fungal specific transcription factor</fullName>
    </submittedName>
</protein>
<reference evidence="1 2" key="1">
    <citation type="journal article" date="2020" name="Phytopathology">
        <title>Genome Sequence Resources of Colletotrichum truncatum, C. plurivorum, C. musicola, and C. sojae: Four Species Pathogenic to Soybean (Glycine max).</title>
        <authorList>
            <person name="Rogerio F."/>
            <person name="Boufleur T.R."/>
            <person name="Ciampi-Guillardi M."/>
            <person name="Sukno S.A."/>
            <person name="Thon M.R."/>
            <person name="Massola Junior N.S."/>
            <person name="Baroncelli R."/>
        </authorList>
    </citation>
    <scope>NUCLEOTIDE SEQUENCE [LARGE SCALE GENOMIC DNA]</scope>
    <source>
        <strain evidence="1 2">CMES1059</strain>
    </source>
</reference>
<dbReference type="Proteomes" id="UP000805649">
    <property type="component" value="Unassembled WGS sequence"/>
</dbReference>
<organism evidence="1 2">
    <name type="scientific">Colletotrichum truncatum</name>
    <name type="common">Anthracnose fungus</name>
    <name type="synonym">Colletotrichum capsici</name>
    <dbReference type="NCBI Taxonomy" id="5467"/>
    <lineage>
        <taxon>Eukaryota</taxon>
        <taxon>Fungi</taxon>
        <taxon>Dikarya</taxon>
        <taxon>Ascomycota</taxon>
        <taxon>Pezizomycotina</taxon>
        <taxon>Sordariomycetes</taxon>
        <taxon>Hypocreomycetidae</taxon>
        <taxon>Glomerellales</taxon>
        <taxon>Glomerellaceae</taxon>
        <taxon>Colletotrichum</taxon>
        <taxon>Colletotrichum truncatum species complex</taxon>
    </lineage>
</organism>
<evidence type="ECO:0000313" key="2">
    <source>
        <dbReference type="Proteomes" id="UP000805649"/>
    </source>
</evidence>
<proteinExistence type="predicted"/>
<comment type="caution">
    <text evidence="1">The sequence shown here is derived from an EMBL/GenBank/DDBJ whole genome shotgun (WGS) entry which is preliminary data.</text>
</comment>
<keyword evidence="2" id="KW-1185">Reference proteome</keyword>
<name>A0ACC3YSP1_COLTU</name>